<dbReference type="InterPro" id="IPR000620">
    <property type="entry name" value="EamA_dom"/>
</dbReference>
<evidence type="ECO:0000313" key="4">
    <source>
        <dbReference type="Proteomes" id="UP000295765"/>
    </source>
</evidence>
<feature type="transmembrane region" description="Helical" evidence="1">
    <location>
        <begin position="241"/>
        <end position="260"/>
    </location>
</feature>
<evidence type="ECO:0000259" key="2">
    <source>
        <dbReference type="Pfam" id="PF00892"/>
    </source>
</evidence>
<keyword evidence="1" id="KW-0472">Membrane</keyword>
<evidence type="ECO:0000256" key="1">
    <source>
        <dbReference type="SAM" id="Phobius"/>
    </source>
</evidence>
<feature type="transmembrane region" description="Helical" evidence="1">
    <location>
        <begin position="183"/>
        <end position="204"/>
    </location>
</feature>
<comment type="caution">
    <text evidence="3">The sequence shown here is derived from an EMBL/GenBank/DDBJ whole genome shotgun (WGS) entry which is preliminary data.</text>
</comment>
<name>A0A4R2L4H0_9GAMM</name>
<dbReference type="SUPFAM" id="SSF103481">
    <property type="entry name" value="Multidrug resistance efflux transporter EmrE"/>
    <property type="match status" value="2"/>
</dbReference>
<keyword evidence="4" id="KW-1185">Reference proteome</keyword>
<dbReference type="InterPro" id="IPR037185">
    <property type="entry name" value="EmrE-like"/>
</dbReference>
<accession>A0A4R2L4H0</accession>
<dbReference type="EMBL" id="SLWY01000008">
    <property type="protein sequence ID" value="TCO81494.1"/>
    <property type="molecule type" value="Genomic_DNA"/>
</dbReference>
<feature type="transmembrane region" description="Helical" evidence="1">
    <location>
        <begin position="80"/>
        <end position="98"/>
    </location>
</feature>
<feature type="transmembrane region" description="Helical" evidence="1">
    <location>
        <begin position="266"/>
        <end position="284"/>
    </location>
</feature>
<feature type="transmembrane region" description="Helical" evidence="1">
    <location>
        <begin position="37"/>
        <end position="59"/>
    </location>
</feature>
<keyword evidence="1" id="KW-1133">Transmembrane helix</keyword>
<feature type="domain" description="EamA" evidence="2">
    <location>
        <begin position="12"/>
        <end position="144"/>
    </location>
</feature>
<sequence>MSPGSARPRPLLGLALTLLAVLCFAVLDSTAKYLSQYYPVPMVVWARYAVHLVLMLAVFAPRRGAALLHTRRPVLQVLRAGLLLAVTALFMSGLQHIPLAEATAIIYLTPLLVTALSVPLLGEKVDAVGWLAVLAGFAGVLVVVRPGGALLTPAVLLPLAAALCNSLYQILTRTFAGSESPLTSNFITGLVGTALASLLLPAVWTTPTPAHAGLMVLLGLVGYGGHQLLILAFGHISPATVAPYTYGQIVVATLIGWQLFGTLPDAVSFTGMALIAASGLAVALRRRRPAH</sequence>
<feature type="transmembrane region" description="Helical" evidence="1">
    <location>
        <begin position="210"/>
        <end position="234"/>
    </location>
</feature>
<dbReference type="RefSeq" id="WP_132541467.1">
    <property type="nucleotide sequence ID" value="NZ_SLWY01000008.1"/>
</dbReference>
<gene>
    <name evidence="3" type="ORF">EV699_108125</name>
</gene>
<proteinExistence type="predicted"/>
<dbReference type="PANTHER" id="PTHR22911">
    <property type="entry name" value="ACYL-MALONYL CONDENSING ENZYME-RELATED"/>
    <property type="match status" value="1"/>
</dbReference>
<dbReference type="GO" id="GO:0016020">
    <property type="term" value="C:membrane"/>
    <property type="evidence" value="ECO:0007669"/>
    <property type="project" value="InterPro"/>
</dbReference>
<feature type="transmembrane region" description="Helical" evidence="1">
    <location>
        <begin position="128"/>
        <end position="144"/>
    </location>
</feature>
<dbReference type="Proteomes" id="UP000295765">
    <property type="component" value="Unassembled WGS sequence"/>
</dbReference>
<feature type="transmembrane region" description="Helical" evidence="1">
    <location>
        <begin position="150"/>
        <end position="171"/>
    </location>
</feature>
<dbReference type="OrthoDB" id="6115788at2"/>
<dbReference type="Pfam" id="PF00892">
    <property type="entry name" value="EamA"/>
    <property type="match status" value="1"/>
</dbReference>
<evidence type="ECO:0000313" key="3">
    <source>
        <dbReference type="EMBL" id="TCO81494.1"/>
    </source>
</evidence>
<dbReference type="PANTHER" id="PTHR22911:SF103">
    <property type="entry name" value="BLR2811 PROTEIN"/>
    <property type="match status" value="1"/>
</dbReference>
<protein>
    <submittedName>
        <fullName evidence="3">Threonine/homoserine efflux transporter RhtA</fullName>
    </submittedName>
</protein>
<reference evidence="3 4" key="1">
    <citation type="submission" date="2019-03" db="EMBL/GenBank/DDBJ databases">
        <title>Genomic Encyclopedia of Type Strains, Phase IV (KMG-IV): sequencing the most valuable type-strain genomes for metagenomic binning, comparative biology and taxonomic classification.</title>
        <authorList>
            <person name="Goeker M."/>
        </authorList>
    </citation>
    <scope>NUCLEOTIDE SEQUENCE [LARGE SCALE GENOMIC DNA]</scope>
    <source>
        <strain evidence="3 4">DSM 25287</strain>
    </source>
</reference>
<keyword evidence="1" id="KW-0812">Transmembrane</keyword>
<dbReference type="AlphaFoldDB" id="A0A4R2L4H0"/>
<feature type="transmembrane region" description="Helical" evidence="1">
    <location>
        <begin position="104"/>
        <end position="121"/>
    </location>
</feature>
<organism evidence="3 4">
    <name type="scientific">Plasticicumulans lactativorans</name>
    <dbReference type="NCBI Taxonomy" id="1133106"/>
    <lineage>
        <taxon>Bacteria</taxon>
        <taxon>Pseudomonadati</taxon>
        <taxon>Pseudomonadota</taxon>
        <taxon>Gammaproteobacteria</taxon>
        <taxon>Candidatus Competibacteraceae</taxon>
        <taxon>Plasticicumulans</taxon>
    </lineage>
</organism>